<dbReference type="AlphaFoldDB" id="A0A1C7MP94"/>
<reference evidence="1 2" key="1">
    <citation type="submission" date="2016-03" db="EMBL/GenBank/DDBJ databases">
        <title>Whole genome sequencing of Grifola frondosa 9006-11.</title>
        <authorList>
            <person name="Min B."/>
            <person name="Park H."/>
            <person name="Kim J.-G."/>
            <person name="Cho H."/>
            <person name="Oh Y.-L."/>
            <person name="Kong W.-S."/>
            <person name="Choi I.-G."/>
        </authorList>
    </citation>
    <scope>NUCLEOTIDE SEQUENCE [LARGE SCALE GENOMIC DNA]</scope>
    <source>
        <strain evidence="1 2">9006-11</strain>
    </source>
</reference>
<sequence length="112" mass="12475">MQDNGPSLPVRLEVWGAAAGDGARAQHTHGEPAAYAASATPVEAVLFTQASIAHTQPDQFIESSWQFYWTVTKKLSEVRLYTEHMRPSWTFIYDLFSKPGYAQRSSPASEQD</sequence>
<organism evidence="1 2">
    <name type="scientific">Grifola frondosa</name>
    <name type="common">Maitake</name>
    <name type="synonym">Polyporus frondosus</name>
    <dbReference type="NCBI Taxonomy" id="5627"/>
    <lineage>
        <taxon>Eukaryota</taxon>
        <taxon>Fungi</taxon>
        <taxon>Dikarya</taxon>
        <taxon>Basidiomycota</taxon>
        <taxon>Agaricomycotina</taxon>
        <taxon>Agaricomycetes</taxon>
        <taxon>Polyporales</taxon>
        <taxon>Grifolaceae</taxon>
        <taxon>Grifola</taxon>
    </lineage>
</organism>
<evidence type="ECO:0000313" key="1">
    <source>
        <dbReference type="EMBL" id="OBZ78239.1"/>
    </source>
</evidence>
<keyword evidence="2" id="KW-1185">Reference proteome</keyword>
<dbReference type="EMBL" id="LUGG01000002">
    <property type="protein sequence ID" value="OBZ78239.1"/>
    <property type="molecule type" value="Genomic_DNA"/>
</dbReference>
<protein>
    <submittedName>
        <fullName evidence="1">Uncharacterized protein</fullName>
    </submittedName>
</protein>
<name>A0A1C7MP94_GRIFR</name>
<proteinExistence type="predicted"/>
<evidence type="ECO:0000313" key="2">
    <source>
        <dbReference type="Proteomes" id="UP000092993"/>
    </source>
</evidence>
<gene>
    <name evidence="1" type="ORF">A0H81_02456</name>
</gene>
<dbReference type="Proteomes" id="UP000092993">
    <property type="component" value="Unassembled WGS sequence"/>
</dbReference>
<accession>A0A1C7MP94</accession>
<comment type="caution">
    <text evidence="1">The sequence shown here is derived from an EMBL/GenBank/DDBJ whole genome shotgun (WGS) entry which is preliminary data.</text>
</comment>